<protein>
    <recommendedName>
        <fullName evidence="2">DUF4198 domain-containing protein</fullName>
    </recommendedName>
</protein>
<evidence type="ECO:0000313" key="1">
    <source>
        <dbReference type="EMBL" id="CRH04235.1"/>
    </source>
</evidence>
<gene>
    <name evidence="1" type="ORF">MAGMO_0018</name>
</gene>
<dbReference type="EMBL" id="LO017727">
    <property type="protein sequence ID" value="CRH04235.1"/>
    <property type="molecule type" value="Genomic_DNA"/>
</dbReference>
<dbReference type="InterPro" id="IPR019613">
    <property type="entry name" value="DUF4198"/>
</dbReference>
<name>A0A1S7LBW8_MAGMO</name>
<evidence type="ECO:0008006" key="2">
    <source>
        <dbReference type="Google" id="ProtNLM"/>
    </source>
</evidence>
<reference evidence="1" key="1">
    <citation type="submission" date="2015-04" db="EMBL/GenBank/DDBJ databases">
        <authorList>
            <person name="Syromyatnikov M.Y."/>
            <person name="Popov V.N."/>
        </authorList>
    </citation>
    <scope>NUCLEOTIDE SEQUENCE</scope>
    <source>
        <strain evidence="1">MO-1</strain>
    </source>
</reference>
<dbReference type="Pfam" id="PF10670">
    <property type="entry name" value="DUF4198"/>
    <property type="match status" value="1"/>
</dbReference>
<dbReference type="AlphaFoldDB" id="A0A1S7LBW8"/>
<sequence length="315" mass="34412">MGFFNVMFKPLILKSVGISCVRSVLAAAALLPLLLLAAQSAWSHDFWIMPRPGLGQSGDKIELYLRVGEHFNGESVPNIPEWYQAFLHWRPQQAKPVKVVGELGDDPAGSLQPAQSGIHFITYRSQPESTTLKPAKFNAYLRKNGLESILALRKARGESDDAGDELYIRCAKAMIAVGALSAQDDQRATRRLGLDLELIPQVNPFYLNEGGELPVRLLYQGEPLQGVRMVAQRRGYPAAALEGRTDAEGEVRFQLPGAGEWLVTAVHMIALSDAATGSQAGDVAFDEEGEASAEWVVSADWQSYWASLTFTLAGE</sequence>
<organism evidence="1">
    <name type="scientific">Magnetococcus massalia (strain MO-1)</name>
    <dbReference type="NCBI Taxonomy" id="451514"/>
    <lineage>
        <taxon>Bacteria</taxon>
        <taxon>Pseudomonadati</taxon>
        <taxon>Pseudomonadota</taxon>
        <taxon>Magnetococcia</taxon>
        <taxon>Magnetococcales</taxon>
        <taxon>Magnetococcaceae</taxon>
        <taxon>Magnetococcus</taxon>
    </lineage>
</organism>
<accession>A0A1S7LBW8</accession>
<proteinExistence type="predicted"/>